<dbReference type="PANTHER" id="PTHR36326:SF14">
    <property type="entry name" value="PROTEIN SULFUR DEFICIENCY-INDUCED 1"/>
    <property type="match status" value="1"/>
</dbReference>
<sequence>MLMSEMRSSEEPKHTVFYHTEGKLKKGFTKKGPKKPGSPPEFKKDSASSTSDSDPAKALPIPHGDNPYAKAKQAEYKDKDYKKAELYYKQAIAQGDRVESAVKDLASLLHQRGKTAEACKLLETHRGLFVNDFEKYQNLYNTIYKQLDETASSLSRILKVSGLHKDETSDKVRELFNNSSRILEVVMGTEEEDGDTNYYAFLRFNSHSSARKALEGFRNWTRHRVEWVRKSGEIIGDAHYARHKMEEYRKANPTFDYIIFERDPKGYVLSLPIDGHSAKKEDFSEGELSVKGLLGSELYESIFNYMDASPINSLRVSEVRVN</sequence>
<dbReference type="Gene3D" id="3.30.70.330">
    <property type="match status" value="1"/>
</dbReference>
<dbReference type="GO" id="GO:0005634">
    <property type="term" value="C:nucleus"/>
    <property type="evidence" value="ECO:0007669"/>
    <property type="project" value="UniProtKB-SubCell"/>
</dbReference>
<gene>
    <name evidence="8" type="ORF">BSTOLATCC_MIC123</name>
</gene>
<keyword evidence="5" id="KW-0694">RNA-binding</keyword>
<name>A0AAU9INS5_9CILI</name>
<evidence type="ECO:0000256" key="1">
    <source>
        <dbReference type="ARBA" id="ARBA00004123"/>
    </source>
</evidence>
<dbReference type="Pfam" id="PF00076">
    <property type="entry name" value="RRM_1"/>
    <property type="match status" value="1"/>
</dbReference>
<dbReference type="AlphaFoldDB" id="A0AAU9INS5"/>
<dbReference type="Gene3D" id="1.25.40.10">
    <property type="entry name" value="Tetratricopeptide repeat domain"/>
    <property type="match status" value="1"/>
</dbReference>
<evidence type="ECO:0000256" key="4">
    <source>
        <dbReference type="ARBA" id="ARBA00023242"/>
    </source>
</evidence>
<dbReference type="SMART" id="SM00360">
    <property type="entry name" value="RRM"/>
    <property type="match status" value="1"/>
</dbReference>
<organism evidence="8 9">
    <name type="scientific">Blepharisma stoltei</name>
    <dbReference type="NCBI Taxonomy" id="1481888"/>
    <lineage>
        <taxon>Eukaryota</taxon>
        <taxon>Sar</taxon>
        <taxon>Alveolata</taxon>
        <taxon>Ciliophora</taxon>
        <taxon>Postciliodesmatophora</taxon>
        <taxon>Heterotrichea</taxon>
        <taxon>Heterotrichida</taxon>
        <taxon>Blepharismidae</taxon>
        <taxon>Blepharisma</taxon>
    </lineage>
</organism>
<dbReference type="GO" id="GO:0003723">
    <property type="term" value="F:RNA binding"/>
    <property type="evidence" value="ECO:0007669"/>
    <property type="project" value="UniProtKB-UniRule"/>
</dbReference>
<dbReference type="PANTHER" id="PTHR36326">
    <property type="entry name" value="PROTEIN POLLENLESS 3-LIKE 2"/>
    <property type="match status" value="1"/>
</dbReference>
<evidence type="ECO:0000256" key="5">
    <source>
        <dbReference type="PROSITE-ProRule" id="PRU00176"/>
    </source>
</evidence>
<comment type="subcellular location">
    <subcellularLocation>
        <location evidence="1">Nucleus</location>
    </subcellularLocation>
</comment>
<feature type="compositionally biased region" description="Low complexity" evidence="6">
    <location>
        <begin position="47"/>
        <end position="58"/>
    </location>
</feature>
<evidence type="ECO:0000256" key="3">
    <source>
        <dbReference type="ARBA" id="ARBA00023054"/>
    </source>
</evidence>
<keyword evidence="4" id="KW-0539">Nucleus</keyword>
<dbReference type="InterPro" id="IPR012677">
    <property type="entry name" value="Nucleotide-bd_a/b_plait_sf"/>
</dbReference>
<feature type="compositionally biased region" description="Basic and acidic residues" evidence="6">
    <location>
        <begin position="7"/>
        <end position="24"/>
    </location>
</feature>
<dbReference type="SUPFAM" id="SSF54928">
    <property type="entry name" value="RNA-binding domain, RBD"/>
    <property type="match status" value="1"/>
</dbReference>
<proteinExistence type="predicted"/>
<evidence type="ECO:0000313" key="8">
    <source>
        <dbReference type="EMBL" id="CAG9309908.1"/>
    </source>
</evidence>
<dbReference type="InterPro" id="IPR011990">
    <property type="entry name" value="TPR-like_helical_dom_sf"/>
</dbReference>
<accession>A0AAU9INS5</accession>
<dbReference type="InterPro" id="IPR000504">
    <property type="entry name" value="RRM_dom"/>
</dbReference>
<dbReference type="InterPro" id="IPR044961">
    <property type="entry name" value="MS5/SDI1"/>
</dbReference>
<comment type="caution">
    <text evidence="8">The sequence shown here is derived from an EMBL/GenBank/DDBJ whole genome shotgun (WGS) entry which is preliminary data.</text>
</comment>
<dbReference type="SUPFAM" id="SSF48452">
    <property type="entry name" value="TPR-like"/>
    <property type="match status" value="1"/>
</dbReference>
<dbReference type="EMBL" id="CAJZBQ010000001">
    <property type="protein sequence ID" value="CAG9309908.1"/>
    <property type="molecule type" value="Genomic_DNA"/>
</dbReference>
<keyword evidence="3" id="KW-0175">Coiled coil</keyword>
<feature type="region of interest" description="Disordered" evidence="6">
    <location>
        <begin position="1"/>
        <end position="69"/>
    </location>
</feature>
<feature type="domain" description="RRM" evidence="7">
    <location>
        <begin position="156"/>
        <end position="230"/>
    </location>
</feature>
<evidence type="ECO:0000313" key="9">
    <source>
        <dbReference type="Proteomes" id="UP001162131"/>
    </source>
</evidence>
<protein>
    <recommendedName>
        <fullName evidence="7">RRM domain-containing protein</fullName>
    </recommendedName>
</protein>
<dbReference type="InterPro" id="IPR035979">
    <property type="entry name" value="RBD_domain_sf"/>
</dbReference>
<evidence type="ECO:0000259" key="7">
    <source>
        <dbReference type="PROSITE" id="PS50102"/>
    </source>
</evidence>
<evidence type="ECO:0000256" key="2">
    <source>
        <dbReference type="ARBA" id="ARBA00022737"/>
    </source>
</evidence>
<keyword evidence="9" id="KW-1185">Reference proteome</keyword>
<reference evidence="8" key="1">
    <citation type="submission" date="2021-09" db="EMBL/GenBank/DDBJ databases">
        <authorList>
            <consortium name="AG Swart"/>
            <person name="Singh M."/>
            <person name="Singh A."/>
            <person name="Seah K."/>
            <person name="Emmerich C."/>
        </authorList>
    </citation>
    <scope>NUCLEOTIDE SEQUENCE</scope>
    <source>
        <strain evidence="8">ATCC30299</strain>
    </source>
</reference>
<evidence type="ECO:0000256" key="6">
    <source>
        <dbReference type="SAM" id="MobiDB-lite"/>
    </source>
</evidence>
<keyword evidence="2" id="KW-0677">Repeat</keyword>
<dbReference type="PROSITE" id="PS50102">
    <property type="entry name" value="RRM"/>
    <property type="match status" value="1"/>
</dbReference>
<feature type="compositionally biased region" description="Basic residues" evidence="6">
    <location>
        <begin position="25"/>
        <end position="34"/>
    </location>
</feature>
<dbReference type="CDD" id="cd00590">
    <property type="entry name" value="RRM_SF"/>
    <property type="match status" value="1"/>
</dbReference>
<dbReference type="Proteomes" id="UP001162131">
    <property type="component" value="Unassembled WGS sequence"/>
</dbReference>